<comment type="caution">
    <text evidence="2">The sequence shown here is derived from an EMBL/GenBank/DDBJ whole genome shotgun (WGS) entry which is preliminary data.</text>
</comment>
<keyword evidence="3" id="KW-1185">Reference proteome</keyword>
<reference evidence="2 3" key="1">
    <citation type="journal article" date="2019" name="Sci. Rep.">
        <title>Orb-weaving spider Araneus ventricosus genome elucidates the spidroin gene catalogue.</title>
        <authorList>
            <person name="Kono N."/>
            <person name="Nakamura H."/>
            <person name="Ohtoshi R."/>
            <person name="Moran D.A.P."/>
            <person name="Shinohara A."/>
            <person name="Yoshida Y."/>
            <person name="Fujiwara M."/>
            <person name="Mori M."/>
            <person name="Tomita M."/>
            <person name="Arakawa K."/>
        </authorList>
    </citation>
    <scope>NUCLEOTIDE SEQUENCE [LARGE SCALE GENOMIC DNA]</scope>
</reference>
<feature type="region of interest" description="Disordered" evidence="1">
    <location>
        <begin position="104"/>
        <end position="124"/>
    </location>
</feature>
<gene>
    <name evidence="2" type="ORF">AVEN_85398_1</name>
</gene>
<evidence type="ECO:0000313" key="3">
    <source>
        <dbReference type="Proteomes" id="UP000499080"/>
    </source>
</evidence>
<feature type="region of interest" description="Disordered" evidence="1">
    <location>
        <begin position="31"/>
        <end position="69"/>
    </location>
</feature>
<name>A0A4Y2TUG1_ARAVE</name>
<proteinExistence type="predicted"/>
<feature type="region of interest" description="Disordered" evidence="1">
    <location>
        <begin position="140"/>
        <end position="159"/>
    </location>
</feature>
<organism evidence="2 3">
    <name type="scientific">Araneus ventricosus</name>
    <name type="common">Orbweaver spider</name>
    <name type="synonym">Epeira ventricosa</name>
    <dbReference type="NCBI Taxonomy" id="182803"/>
    <lineage>
        <taxon>Eukaryota</taxon>
        <taxon>Metazoa</taxon>
        <taxon>Ecdysozoa</taxon>
        <taxon>Arthropoda</taxon>
        <taxon>Chelicerata</taxon>
        <taxon>Arachnida</taxon>
        <taxon>Araneae</taxon>
        <taxon>Araneomorphae</taxon>
        <taxon>Entelegynae</taxon>
        <taxon>Araneoidea</taxon>
        <taxon>Araneidae</taxon>
        <taxon>Araneus</taxon>
    </lineage>
</organism>
<evidence type="ECO:0000313" key="2">
    <source>
        <dbReference type="EMBL" id="GBO04249.1"/>
    </source>
</evidence>
<sequence>MGSFSNNIVSVHTICLAQYGQVGSCAIKPESTNQKNPDASAVTCPKPSDSTAKASPPITNLPIPSSPSVAPSALKPFETTKPNSVDTQLLPMAVLPPLEKQLLQSRESDTDAEMSSSSSEEDALEYMSEYLEDSLAVISPLPSSKPKKQTNTKTGGYGCPNPEVPRDLYSLPVYPPLCLLLSADPFHPSTASEGALHERLLPLCLLLASHGQPKTPRVGRAWHPIRRVVHFGPRCINRLVSQSHGWSAQGDQAKGSFSGAWR</sequence>
<protein>
    <submittedName>
        <fullName evidence="2">Uncharacterized protein</fullName>
    </submittedName>
</protein>
<accession>A0A4Y2TUG1</accession>
<evidence type="ECO:0000256" key="1">
    <source>
        <dbReference type="SAM" id="MobiDB-lite"/>
    </source>
</evidence>
<dbReference type="EMBL" id="BGPR01031279">
    <property type="protein sequence ID" value="GBO04249.1"/>
    <property type="molecule type" value="Genomic_DNA"/>
</dbReference>
<dbReference type="Proteomes" id="UP000499080">
    <property type="component" value="Unassembled WGS sequence"/>
</dbReference>
<dbReference type="AlphaFoldDB" id="A0A4Y2TUG1"/>